<dbReference type="Pfam" id="PF12674">
    <property type="entry name" value="Zn_ribbon_2"/>
    <property type="match status" value="1"/>
</dbReference>
<feature type="domain" description="General stress protein FMN-binding split barrel" evidence="2">
    <location>
        <begin position="96"/>
        <end position="214"/>
    </location>
</feature>
<dbReference type="InterPro" id="IPR052917">
    <property type="entry name" value="Stress-Dev_Protein"/>
</dbReference>
<gene>
    <name evidence="3" type="ORF">C5O23_04510</name>
</gene>
<dbReference type="PANTHER" id="PTHR34818">
    <property type="entry name" value="PROTEIN BLI-3"/>
    <property type="match status" value="1"/>
</dbReference>
<comment type="caution">
    <text evidence="3">The sequence shown here is derived from an EMBL/GenBank/DDBJ whole genome shotgun (WGS) entry which is preliminary data.</text>
</comment>
<accession>A0A2V1IL16</accession>
<keyword evidence="4" id="KW-1185">Reference proteome</keyword>
<dbReference type="InterPro" id="IPR025868">
    <property type="entry name" value="Zn_ribbon_dom_put"/>
</dbReference>
<evidence type="ECO:0000259" key="1">
    <source>
        <dbReference type="Pfam" id="PF12674"/>
    </source>
</evidence>
<evidence type="ECO:0000259" key="2">
    <source>
        <dbReference type="Pfam" id="PF16242"/>
    </source>
</evidence>
<dbReference type="PANTHER" id="PTHR34818:SF1">
    <property type="entry name" value="PROTEIN BLI-3"/>
    <property type="match status" value="1"/>
</dbReference>
<feature type="domain" description="Putative zinc ribbon" evidence="1">
    <location>
        <begin position="5"/>
        <end position="88"/>
    </location>
</feature>
<evidence type="ECO:0000313" key="3">
    <source>
        <dbReference type="EMBL" id="PWB03154.1"/>
    </source>
</evidence>
<name>A0A2V1IL16_9BACT</name>
<protein>
    <submittedName>
        <fullName evidence="3">General stress protein</fullName>
    </submittedName>
</protein>
<dbReference type="Gene3D" id="2.30.110.10">
    <property type="entry name" value="Electron Transport, Fmn-binding Protein, Chain A"/>
    <property type="match status" value="1"/>
</dbReference>
<reference evidence="4" key="1">
    <citation type="submission" date="2018-02" db="EMBL/GenBank/DDBJ databases">
        <authorList>
            <person name="Clavel T."/>
            <person name="Strowig T."/>
        </authorList>
    </citation>
    <scope>NUCLEOTIDE SEQUENCE [LARGE SCALE GENOMIC DNA]</scope>
    <source>
        <strain evidence="4">DSM 103720</strain>
    </source>
</reference>
<dbReference type="SUPFAM" id="SSF50475">
    <property type="entry name" value="FMN-binding split barrel"/>
    <property type="match status" value="1"/>
</dbReference>
<dbReference type="Proteomes" id="UP000244905">
    <property type="component" value="Unassembled WGS sequence"/>
</dbReference>
<sequence>MEQKICQSCGMPLNPANPGTNADCNISEDYCGYCYKDGVFLQDFNMSQMIEFCVQFTDQINKETGWDLTPEQAKAQMRKIFPTLKRWKEKDKRSLVEKAVNLLAQCNEVTLATINEDGFPRPVPIKKIKTNGCNEIWMATDAASVKINDLKTNSKAGVSYYFYGDSVALRGIAEIVSDDKIRKEMWQEWLINHFPGGATDPNYTLIKFVGEDATIYIDGDFAHEKI</sequence>
<dbReference type="Pfam" id="PF16242">
    <property type="entry name" value="Pyrid_ox_like"/>
    <property type="match status" value="1"/>
</dbReference>
<dbReference type="GeneID" id="82525606"/>
<dbReference type="EMBL" id="PUEC01000007">
    <property type="protein sequence ID" value="PWB03154.1"/>
    <property type="molecule type" value="Genomic_DNA"/>
</dbReference>
<organism evidence="3 4">
    <name type="scientific">Duncaniella muris</name>
    <dbReference type="NCBI Taxonomy" id="2094150"/>
    <lineage>
        <taxon>Bacteria</taxon>
        <taxon>Pseudomonadati</taxon>
        <taxon>Bacteroidota</taxon>
        <taxon>Bacteroidia</taxon>
        <taxon>Bacteroidales</taxon>
        <taxon>Muribaculaceae</taxon>
        <taxon>Duncaniella</taxon>
    </lineage>
</organism>
<evidence type="ECO:0000313" key="4">
    <source>
        <dbReference type="Proteomes" id="UP000244905"/>
    </source>
</evidence>
<dbReference type="InterPro" id="IPR012349">
    <property type="entry name" value="Split_barrel_FMN-bd"/>
</dbReference>
<dbReference type="RefSeq" id="WP_107031754.1">
    <property type="nucleotide sequence ID" value="NZ_PUEC01000007.1"/>
</dbReference>
<dbReference type="AlphaFoldDB" id="A0A2V1IL16"/>
<proteinExistence type="predicted"/>
<dbReference type="InterPro" id="IPR038725">
    <property type="entry name" value="YdaG_split_barrel_FMN-bd"/>
</dbReference>